<evidence type="ECO:0000256" key="1">
    <source>
        <dbReference type="SAM" id="Phobius"/>
    </source>
</evidence>
<keyword evidence="1" id="KW-1133">Transmembrane helix</keyword>
<protein>
    <recommendedName>
        <fullName evidence="5">VPLPA-CTERM protein sorting domain-containing protein</fullName>
    </recommendedName>
</protein>
<evidence type="ECO:0008006" key="5">
    <source>
        <dbReference type="Google" id="ProtNLM"/>
    </source>
</evidence>
<feature type="transmembrane region" description="Helical" evidence="1">
    <location>
        <begin position="243"/>
        <end position="263"/>
    </location>
</feature>
<feature type="chain" id="PRO_5037956124" description="VPLPA-CTERM protein sorting domain-containing protein" evidence="2">
    <location>
        <begin position="24"/>
        <end position="269"/>
    </location>
</feature>
<reference evidence="3" key="1">
    <citation type="submission" date="2017-05" db="EMBL/GenBank/DDBJ databases">
        <authorList>
            <person name="Imhoff J.F."/>
            <person name="Rahn T."/>
            <person name="Kuenzel S."/>
            <person name="Neulinger S.C."/>
        </authorList>
    </citation>
    <scope>NUCLEOTIDE SEQUENCE</scope>
    <source>
        <strain evidence="3">LMG 28126</strain>
    </source>
</reference>
<keyword evidence="4" id="KW-1185">Reference proteome</keyword>
<evidence type="ECO:0000313" key="4">
    <source>
        <dbReference type="Proteomes" id="UP000706333"/>
    </source>
</evidence>
<accession>A0A934WJL0</accession>
<evidence type="ECO:0000256" key="2">
    <source>
        <dbReference type="SAM" id="SignalP"/>
    </source>
</evidence>
<proteinExistence type="predicted"/>
<keyword evidence="2" id="KW-0732">Signal</keyword>
<evidence type="ECO:0000313" key="3">
    <source>
        <dbReference type="EMBL" id="MBK5928171.1"/>
    </source>
</evidence>
<dbReference type="NCBIfam" id="TIGR03370">
    <property type="entry name" value="VPLPA-CTERM"/>
    <property type="match status" value="1"/>
</dbReference>
<dbReference type="AlphaFoldDB" id="A0A934WJL0"/>
<keyword evidence="1" id="KW-0472">Membrane</keyword>
<sequence length="269" mass="26788">MDHKARTALAAPLVAALVLSAAAANGATLRTLSGGDGAFNALCAAGNAVGTGNQACEFAVGEMRTGAVGGAQTWEVGVQNPPGSPVSTRNYAWGNGAAQAFVFSFSGGTLTLAVGAAGATQVVSTATGVDLGGMSSMFLRTRTAQEGFEGVKLFDMTVTGAAPGGGAVGVHDLPDLTSSAPGSTGAGYVQVSDVDWSADWTLAGSIRFSWDPDLACPCGSNLNVNFKLTDLETLSGGPPSSVIPLPAAGWLLLSGVAGLGWLGRRRAVV</sequence>
<dbReference type="InterPro" id="IPR049671">
    <property type="entry name" value="Choice_anch_W"/>
</dbReference>
<reference evidence="3" key="2">
    <citation type="journal article" date="2020" name="Microorganisms">
        <title>Osmotic Adaptation and Compatible Solute Biosynthesis of Phototrophic Bacteria as Revealed from Genome Analyses.</title>
        <authorList>
            <person name="Imhoff J.F."/>
            <person name="Rahn T."/>
            <person name="Kunzel S."/>
            <person name="Keller A."/>
            <person name="Neulinger S.C."/>
        </authorList>
    </citation>
    <scope>NUCLEOTIDE SEQUENCE</scope>
    <source>
        <strain evidence="3">LMG 28126</strain>
    </source>
</reference>
<gene>
    <name evidence="3" type="ORF">CCR87_12660</name>
</gene>
<dbReference type="NCBIfam" id="NF041928">
    <property type="entry name" value="choice_anch_W"/>
    <property type="match status" value="1"/>
</dbReference>
<keyword evidence="1" id="KW-0812">Transmembrane</keyword>
<dbReference type="EMBL" id="NHSD01000292">
    <property type="protein sequence ID" value="MBK5928171.1"/>
    <property type="molecule type" value="Genomic_DNA"/>
</dbReference>
<comment type="caution">
    <text evidence="3">The sequence shown here is derived from an EMBL/GenBank/DDBJ whole genome shotgun (WGS) entry which is preliminary data.</text>
</comment>
<dbReference type="InterPro" id="IPR022472">
    <property type="entry name" value="VPLPA-CTERM"/>
</dbReference>
<dbReference type="Proteomes" id="UP000706333">
    <property type="component" value="Unassembled WGS sequence"/>
</dbReference>
<feature type="signal peptide" evidence="2">
    <location>
        <begin position="1"/>
        <end position="23"/>
    </location>
</feature>
<name>A0A934WJL0_9RHOB</name>
<organism evidence="3 4">
    <name type="scientific">Rhodobaculum claviforme</name>
    <dbReference type="NCBI Taxonomy" id="1549854"/>
    <lineage>
        <taxon>Bacteria</taxon>
        <taxon>Pseudomonadati</taxon>
        <taxon>Pseudomonadota</taxon>
        <taxon>Alphaproteobacteria</taxon>
        <taxon>Rhodobacterales</taxon>
        <taxon>Paracoccaceae</taxon>
        <taxon>Rhodobaculum</taxon>
    </lineage>
</organism>